<dbReference type="InterPro" id="IPR003692">
    <property type="entry name" value="Hydantoinase_B"/>
</dbReference>
<dbReference type="GO" id="GO:0016874">
    <property type="term" value="F:ligase activity"/>
    <property type="evidence" value="ECO:0007669"/>
    <property type="project" value="UniProtKB-KW"/>
</dbReference>
<dbReference type="PANTHER" id="PTHR11365">
    <property type="entry name" value="5-OXOPROLINASE RELATED"/>
    <property type="match status" value="1"/>
</dbReference>
<evidence type="ECO:0000259" key="1">
    <source>
        <dbReference type="Pfam" id="PF02538"/>
    </source>
</evidence>
<dbReference type="InterPro" id="IPR045079">
    <property type="entry name" value="Oxoprolinase-like"/>
</dbReference>
<dbReference type="PANTHER" id="PTHR11365:SF23">
    <property type="entry name" value="HYPOTHETICAL 5-OXOPROLINASE (EUROFUNG)-RELATED"/>
    <property type="match status" value="1"/>
</dbReference>
<name>A0A3P4B963_9BURK</name>
<sequence>MAEPKQIRAAVDPVTLEIIRQLLQSIPDEVETDLTRTAFSPLIYEYKDYAVGMVDAQGALIAQSRGGIPIFLANVLGLAVRDGLATYGPDGISAGDVIITNHAGTLGQHLNNIVMFTPVMDPAAPDRIIAFMAILAHWTDIGGKYVGSSASNDSTDIFQEGIQFRCIRLRSRGQPVAETYRMIEYNTRFPEAVLGDVEAQMAGCLKGAALLEQLASKFGARTLLDAIGIMWSQSEQQARSMVRAIPDGTYQAAAFLDNDGIDLDKAIECPITVRIDGERFIVDFSDISPQVRGPFNSGRYGGGETCARIAFKYLTTPRELTNEGSFAPLEVILPEGKFLSASATAPMARYSAPLSTVVDTIIQAMAGAIPDKIAAGHHASMGSHRFQGLHPDTGRLFSHLDTSLGGMGALNDRDGTGPFKTLAHGDTLDVPVEVQEMLYGLHLDRIEFRRDSAGAGQFRGGLGIDKEYTIKHPVKLTLTFERHGCPPWGVLEGKAAAPNYVDIRRRGDSEPVRYLKITDLPLGPGDKVYIHTGGGGGYGPPQARDPAAIALDIQRGYVSAEAARRDYGAVADAIRQATAAGEPLPASI</sequence>
<evidence type="ECO:0000313" key="3">
    <source>
        <dbReference type="Proteomes" id="UP000277294"/>
    </source>
</evidence>
<feature type="domain" description="Hydantoinase B/oxoprolinase" evidence="1">
    <location>
        <begin position="12"/>
        <end position="541"/>
    </location>
</feature>
<gene>
    <name evidence="2" type="primary">apc4_3</name>
    <name evidence="2" type="ORF">PIGHUM_04162</name>
</gene>
<dbReference type="Proteomes" id="UP000277294">
    <property type="component" value="Unassembled WGS sequence"/>
</dbReference>
<dbReference type="AlphaFoldDB" id="A0A3P4B963"/>
<dbReference type="GO" id="GO:0005829">
    <property type="term" value="C:cytosol"/>
    <property type="evidence" value="ECO:0007669"/>
    <property type="project" value="TreeGrafter"/>
</dbReference>
<dbReference type="GO" id="GO:0006749">
    <property type="term" value="P:glutathione metabolic process"/>
    <property type="evidence" value="ECO:0007669"/>
    <property type="project" value="TreeGrafter"/>
</dbReference>
<dbReference type="GO" id="GO:0017168">
    <property type="term" value="F:5-oxoprolinase (ATP-hydrolyzing) activity"/>
    <property type="evidence" value="ECO:0007669"/>
    <property type="project" value="TreeGrafter"/>
</dbReference>
<accession>A0A3P4B963</accession>
<keyword evidence="3" id="KW-1185">Reference proteome</keyword>
<evidence type="ECO:0000313" key="2">
    <source>
        <dbReference type="EMBL" id="VCU72066.1"/>
    </source>
</evidence>
<reference evidence="2 3" key="1">
    <citation type="submission" date="2018-10" db="EMBL/GenBank/DDBJ databases">
        <authorList>
            <person name="Criscuolo A."/>
        </authorList>
    </citation>
    <scope>NUCLEOTIDE SEQUENCE [LARGE SCALE GENOMIC DNA]</scope>
    <source>
        <strain evidence="2">DnA1</strain>
    </source>
</reference>
<organism evidence="2 3">
    <name type="scientific">Pigmentiphaga humi</name>
    <dbReference type="NCBI Taxonomy" id="2478468"/>
    <lineage>
        <taxon>Bacteria</taxon>
        <taxon>Pseudomonadati</taxon>
        <taxon>Pseudomonadota</taxon>
        <taxon>Betaproteobacteria</taxon>
        <taxon>Burkholderiales</taxon>
        <taxon>Alcaligenaceae</taxon>
        <taxon>Pigmentiphaga</taxon>
    </lineage>
</organism>
<proteinExistence type="predicted"/>
<dbReference type="EMBL" id="UWPJ01000035">
    <property type="protein sequence ID" value="VCU72066.1"/>
    <property type="molecule type" value="Genomic_DNA"/>
</dbReference>
<dbReference type="Pfam" id="PF02538">
    <property type="entry name" value="Hydantoinase_B"/>
    <property type="match status" value="1"/>
</dbReference>
<protein>
    <submittedName>
        <fullName evidence="2">Acetophenone carboxylase delta subunit</fullName>
        <ecNumber evidence="2">6.4.1.8</ecNumber>
    </submittedName>
</protein>
<dbReference type="EC" id="6.4.1.8" evidence="2"/>
<keyword evidence="2" id="KW-0436">Ligase</keyword>